<dbReference type="AlphaFoldDB" id="A0AAD2CIV4"/>
<comment type="caution">
    <text evidence="1">The sequence shown here is derived from an EMBL/GenBank/DDBJ whole genome shotgun (WGS) entry which is preliminary data.</text>
</comment>
<keyword evidence="2" id="KW-1185">Reference proteome</keyword>
<sequence>MIPDQEPHYQSEEHTEKAFAERIEALRATIRAKIPSGCSLQAFEDACKSFETSTASQKKAEDLLNALKKAKTDDDLIKKAQAVVDQCKEALEAMWTVEIETGQRLINDLDLLELEEALLECTILVQSTPKGLADFCAQDKANIKLVDKFLSNTDWMKLMLSNGGASAGNYGRAIQIHSDLLEQIHDNSTEIRRKLALAIALEHATPICYRFESGQCIDPSTRFWHYIHAHEKGELDSKFETFTVWELRLVVDSDASEEEMQWGRDYLKAYRPDQVTSPDDHWKYIWTVRTDINYHHPEHDFFSYKNLLSAGGVCGARAWFGRFIAKSFGMPTWGVRQPGHAAISRWTPTGWMTCLGGGYVASRWNDPRYGSRGERLGLDFEEETKARNNACPCDYYKSMCLLECLADSLGETVMQAIDSKKCWRSLSLVQRRVFAESPKDVVGELSRNVAASTIRKDTTPLESSCDETAGDVVVQQDKCYIIPASSFTNQPSKALLVMPSFLGGDQVHLSSAKYMGDDSAFNKLQDQGGIMYTIPKEIPKGFYTLSFKIVTVHRFQPVLHLAVEGFEENFDAVDIHEIEIPYTVGAWGKTQEVKIFLSPGTVLKLSRESPCHGLTMKELVLEPVS</sequence>
<dbReference type="Proteomes" id="UP001295423">
    <property type="component" value="Unassembled WGS sequence"/>
</dbReference>
<reference evidence="1" key="1">
    <citation type="submission" date="2023-08" db="EMBL/GenBank/DDBJ databases">
        <authorList>
            <person name="Audoor S."/>
            <person name="Bilcke G."/>
        </authorList>
    </citation>
    <scope>NUCLEOTIDE SEQUENCE</scope>
</reference>
<proteinExistence type="predicted"/>
<evidence type="ECO:0000313" key="2">
    <source>
        <dbReference type="Proteomes" id="UP001295423"/>
    </source>
</evidence>
<accession>A0AAD2CIV4</accession>
<evidence type="ECO:0000313" key="1">
    <source>
        <dbReference type="EMBL" id="CAJ1934484.1"/>
    </source>
</evidence>
<name>A0AAD2CIV4_9STRA</name>
<gene>
    <name evidence="1" type="ORF">CYCCA115_LOCUS3824</name>
</gene>
<protein>
    <submittedName>
        <fullName evidence="1">Uncharacterized protein</fullName>
    </submittedName>
</protein>
<dbReference type="EMBL" id="CAKOGP040000335">
    <property type="protein sequence ID" value="CAJ1934484.1"/>
    <property type="molecule type" value="Genomic_DNA"/>
</dbReference>
<organism evidence="1 2">
    <name type="scientific">Cylindrotheca closterium</name>
    <dbReference type="NCBI Taxonomy" id="2856"/>
    <lineage>
        <taxon>Eukaryota</taxon>
        <taxon>Sar</taxon>
        <taxon>Stramenopiles</taxon>
        <taxon>Ochrophyta</taxon>
        <taxon>Bacillariophyta</taxon>
        <taxon>Bacillariophyceae</taxon>
        <taxon>Bacillariophycidae</taxon>
        <taxon>Bacillariales</taxon>
        <taxon>Bacillariaceae</taxon>
        <taxon>Cylindrotheca</taxon>
    </lineage>
</organism>